<dbReference type="HOGENOM" id="CLU_110687_2_1_10"/>
<dbReference type="KEGG" id="shg:Sph21_2321"/>
<evidence type="ECO:0008006" key="2">
    <source>
        <dbReference type="Google" id="ProtNLM"/>
    </source>
</evidence>
<dbReference type="eggNOG" id="COG2026">
    <property type="taxonomic scope" value="Bacteria"/>
</dbReference>
<dbReference type="OrthoDB" id="1364255at2"/>
<evidence type="ECO:0000313" key="1">
    <source>
        <dbReference type="EMBL" id="ADZ78875.1"/>
    </source>
</evidence>
<organism evidence="1">
    <name type="scientific">Sphingobacterium sp. (strain 21)</name>
    <dbReference type="NCBI Taxonomy" id="743722"/>
    <lineage>
        <taxon>Bacteria</taxon>
        <taxon>Pseudomonadati</taxon>
        <taxon>Bacteroidota</taxon>
        <taxon>Sphingobacteriia</taxon>
        <taxon>Sphingobacteriales</taxon>
        <taxon>Sphingobacteriaceae</taxon>
        <taxon>Sphingobacterium</taxon>
    </lineage>
</organism>
<accession>F4CDB9</accession>
<proteinExistence type="predicted"/>
<dbReference type="InterPro" id="IPR009387">
    <property type="entry name" value="HigB-2"/>
</dbReference>
<reference evidence="1" key="1">
    <citation type="submission" date="2011-03" db="EMBL/GenBank/DDBJ databases">
        <title>Complete sequence of Sphingobacterium sp. 21.</title>
        <authorList>
            <consortium name="US DOE Joint Genome Institute"/>
            <person name="Lucas S."/>
            <person name="Copeland A."/>
            <person name="Lapidus A."/>
            <person name="Cheng J.-F."/>
            <person name="Goodwin L."/>
            <person name="Pitluck S."/>
            <person name="Davenport K."/>
            <person name="Detter J.C."/>
            <person name="Han C."/>
            <person name="Tapia R."/>
            <person name="Land M."/>
            <person name="Hauser L."/>
            <person name="Kyrpides N."/>
            <person name="Ivanova N."/>
            <person name="Ovchinnikova G."/>
            <person name="Pagani I."/>
            <person name="Siebers A.K."/>
            <person name="Allgaier M."/>
            <person name="Thelen M.P."/>
            <person name="Hugenholtz P."/>
            <person name="Woyke T."/>
        </authorList>
    </citation>
    <scope>NUCLEOTIDE SEQUENCE</scope>
    <source>
        <strain evidence="1">21</strain>
    </source>
</reference>
<dbReference type="PATRIC" id="fig|743722.3.peg.2481"/>
<name>F4CDB9_SPHS2</name>
<gene>
    <name evidence="1" type="ordered locus">Sph21_2321</name>
</gene>
<dbReference type="Pfam" id="PF06296">
    <property type="entry name" value="RelE"/>
    <property type="match status" value="1"/>
</dbReference>
<dbReference type="AlphaFoldDB" id="F4CDB9"/>
<protein>
    <recommendedName>
        <fullName evidence="2">Addiction module toxin RelE</fullName>
    </recommendedName>
</protein>
<sequence length="109" mass="12510">MSYKLYTTPLFEREFKILCKKHRSAKADIIAFIKTLEEDPEQGISLGKDCFKIRIAIKSKGKGKSGGARLITRVRIIHESVYLLSIYDKSEKESLSDKELMDLLKDLND</sequence>
<dbReference type="STRING" id="743722.Sph21_2321"/>
<dbReference type="EMBL" id="CP002584">
    <property type="protein sequence ID" value="ADZ78875.1"/>
    <property type="molecule type" value="Genomic_DNA"/>
</dbReference>